<reference evidence="3" key="1">
    <citation type="submission" date="2020-01" db="EMBL/GenBank/DDBJ databases">
        <title>First Reported Case and Whole Genome of Weissella confusa in an Equid.</title>
        <authorList>
            <person name="Little S.V."/>
            <person name="Lawhon S.D."/>
        </authorList>
    </citation>
    <scope>NUCLEOTIDE SEQUENCE</scope>
    <source>
        <strain evidence="3">718955</strain>
    </source>
</reference>
<dbReference type="NCBIfam" id="TIGR03715">
    <property type="entry name" value="KxYKxGKxW"/>
    <property type="match status" value="1"/>
</dbReference>
<keyword evidence="2" id="KW-0812">Transmembrane</keyword>
<evidence type="ECO:0000313" key="3">
    <source>
        <dbReference type="EMBL" id="NBA12530.1"/>
    </source>
</evidence>
<protein>
    <recommendedName>
        <fullName evidence="5">KxYKxGKxW signal peptide domain-containing protein</fullName>
    </recommendedName>
</protein>
<feature type="transmembrane region" description="Helical" evidence="2">
    <location>
        <begin position="24"/>
        <end position="43"/>
    </location>
</feature>
<keyword evidence="2" id="KW-0472">Membrane</keyword>
<sequence>MFKKTQNETERTVRFKMYKDGKKWVTRGLAIMGVTLIVGAPVMTTGVQLATIEMAHAEEAFQFNSVPQSVLDAAKDNAVVDLSNNQEFSDWLASVVRNWNNYAYQQAAFKALGELGAVLAANANLTTVNLSGR</sequence>
<evidence type="ECO:0000313" key="4">
    <source>
        <dbReference type="Proteomes" id="UP000719917"/>
    </source>
</evidence>
<dbReference type="Pfam" id="PF19258">
    <property type="entry name" value="KxYKxGKxW_sig"/>
    <property type="match status" value="1"/>
</dbReference>
<organism evidence="3 4">
    <name type="scientific">Weissella confusa</name>
    <name type="common">Lactobacillus confusus</name>
    <dbReference type="NCBI Taxonomy" id="1583"/>
    <lineage>
        <taxon>Bacteria</taxon>
        <taxon>Bacillati</taxon>
        <taxon>Bacillota</taxon>
        <taxon>Bacilli</taxon>
        <taxon>Lactobacillales</taxon>
        <taxon>Lactobacillaceae</taxon>
        <taxon>Weissella</taxon>
    </lineage>
</organism>
<evidence type="ECO:0000256" key="1">
    <source>
        <dbReference type="ARBA" id="ARBA00022729"/>
    </source>
</evidence>
<dbReference type="Proteomes" id="UP000719917">
    <property type="component" value="Unassembled WGS sequence"/>
</dbReference>
<accession>A0AAJ2Z1Z0</accession>
<dbReference type="EMBL" id="JAAAMQ010000035">
    <property type="protein sequence ID" value="NBA12530.1"/>
    <property type="molecule type" value="Genomic_DNA"/>
</dbReference>
<gene>
    <name evidence="3" type="ORF">GTU77_10080</name>
</gene>
<proteinExistence type="predicted"/>
<dbReference type="InterPro" id="IPR022263">
    <property type="entry name" value="KxYKxGKxW"/>
</dbReference>
<comment type="caution">
    <text evidence="3">The sequence shown here is derived from an EMBL/GenBank/DDBJ whole genome shotgun (WGS) entry which is preliminary data.</text>
</comment>
<dbReference type="RefSeq" id="WP_161691661.1">
    <property type="nucleotide sequence ID" value="NZ_CP027565.1"/>
</dbReference>
<keyword evidence="1" id="KW-0732">Signal</keyword>
<evidence type="ECO:0000256" key="2">
    <source>
        <dbReference type="SAM" id="Phobius"/>
    </source>
</evidence>
<name>A0AAJ2Z1Z0_WEICO</name>
<dbReference type="AlphaFoldDB" id="A0AAJ2Z1Z0"/>
<evidence type="ECO:0008006" key="5">
    <source>
        <dbReference type="Google" id="ProtNLM"/>
    </source>
</evidence>
<keyword evidence="2" id="KW-1133">Transmembrane helix</keyword>